<name>A0ABW2A869_9GAMM</name>
<comment type="caution">
    <text evidence="3">The sequence shown here is derived from an EMBL/GenBank/DDBJ whole genome shotgun (WGS) entry which is preliminary data.</text>
</comment>
<gene>
    <name evidence="3" type="ORF">ACFQDL_28760</name>
</gene>
<dbReference type="Proteomes" id="UP001596422">
    <property type="component" value="Unassembled WGS sequence"/>
</dbReference>
<evidence type="ECO:0000313" key="4">
    <source>
        <dbReference type="Proteomes" id="UP001596422"/>
    </source>
</evidence>
<dbReference type="Pfam" id="PF12911">
    <property type="entry name" value="OppC_N"/>
    <property type="match status" value="1"/>
</dbReference>
<evidence type="ECO:0000256" key="1">
    <source>
        <dbReference type="SAM" id="Phobius"/>
    </source>
</evidence>
<feature type="domain" description="Oligopeptide transport permease C-like N-terminal" evidence="2">
    <location>
        <begin position="18"/>
        <end position="59"/>
    </location>
</feature>
<keyword evidence="1" id="KW-0812">Transmembrane</keyword>
<protein>
    <recommendedName>
        <fullName evidence="2">Oligopeptide transport permease C-like N-terminal domain-containing protein</fullName>
    </recommendedName>
</protein>
<dbReference type="EMBL" id="JBHSWE010000001">
    <property type="protein sequence ID" value="MFC6673639.1"/>
    <property type="molecule type" value="Genomic_DNA"/>
</dbReference>
<feature type="transmembrane region" description="Helical" evidence="1">
    <location>
        <begin position="28"/>
        <end position="50"/>
    </location>
</feature>
<organism evidence="3 4">
    <name type="scientific">Marinobacterium aestuariivivens</name>
    <dbReference type="NCBI Taxonomy" id="1698799"/>
    <lineage>
        <taxon>Bacteria</taxon>
        <taxon>Pseudomonadati</taxon>
        <taxon>Pseudomonadota</taxon>
        <taxon>Gammaproteobacteria</taxon>
        <taxon>Oceanospirillales</taxon>
        <taxon>Oceanospirillaceae</taxon>
        <taxon>Marinobacterium</taxon>
    </lineage>
</organism>
<dbReference type="InterPro" id="IPR025966">
    <property type="entry name" value="OppC_N"/>
</dbReference>
<proteinExistence type="predicted"/>
<sequence length="112" mass="12538">MQRLMSVADDWRRFLDSDIFYSFRHSRLTVVAALVTLVLVLAALFAPWIAPHNPFDVATLSLMDSELPPVWMEGATGASCSAPTARGATCCRRCSMACACRWWWGLPVSSWR</sequence>
<evidence type="ECO:0000259" key="2">
    <source>
        <dbReference type="Pfam" id="PF12911"/>
    </source>
</evidence>
<keyword evidence="1" id="KW-1133">Transmembrane helix</keyword>
<keyword evidence="1" id="KW-0472">Membrane</keyword>
<keyword evidence="4" id="KW-1185">Reference proteome</keyword>
<reference evidence="4" key="1">
    <citation type="journal article" date="2019" name="Int. J. Syst. Evol. Microbiol.">
        <title>The Global Catalogue of Microorganisms (GCM) 10K type strain sequencing project: providing services to taxonomists for standard genome sequencing and annotation.</title>
        <authorList>
            <consortium name="The Broad Institute Genomics Platform"/>
            <consortium name="The Broad Institute Genome Sequencing Center for Infectious Disease"/>
            <person name="Wu L."/>
            <person name="Ma J."/>
        </authorList>
    </citation>
    <scope>NUCLEOTIDE SEQUENCE [LARGE SCALE GENOMIC DNA]</scope>
    <source>
        <strain evidence="4">NBRC 111756</strain>
    </source>
</reference>
<accession>A0ABW2A869</accession>
<evidence type="ECO:0000313" key="3">
    <source>
        <dbReference type="EMBL" id="MFC6673639.1"/>
    </source>
</evidence>
<dbReference type="RefSeq" id="WP_379912178.1">
    <property type="nucleotide sequence ID" value="NZ_JBHSWE010000001.1"/>
</dbReference>